<dbReference type="RefSeq" id="WP_182297207.1">
    <property type="nucleotide sequence ID" value="NZ_CP059851.1"/>
</dbReference>
<reference evidence="2 3" key="1">
    <citation type="submission" date="2020-07" db="EMBL/GenBank/DDBJ databases">
        <title>Complete genome sequence for Sandaracinobacter sp. M6.</title>
        <authorList>
            <person name="Tang Y."/>
            <person name="Liu Q."/>
            <person name="Guo Z."/>
            <person name="Lei P."/>
            <person name="Huang B."/>
        </authorList>
    </citation>
    <scope>NUCLEOTIDE SEQUENCE [LARGE SCALE GENOMIC DNA]</scope>
    <source>
        <strain evidence="2 3">M6</strain>
    </source>
</reference>
<feature type="chain" id="PRO_5028956152" evidence="1">
    <location>
        <begin position="18"/>
        <end position="136"/>
    </location>
</feature>
<gene>
    <name evidence="2" type="ORF">H3309_02530</name>
</gene>
<sequence>MKPLLLALLLGAIPLNAAPTPRLSVGDLWIDRAEMATALQPMAALARRVVNDRLCPSLVPGPGGVIYTFDIEAKYPNSYELGTPIRPDQVRIRNPSGCPALDAEVAALMQAALPRYAEPKGFGWLRAGKVRLQLAD</sequence>
<dbReference type="KEGG" id="sand:H3309_02530"/>
<proteinExistence type="predicted"/>
<dbReference type="EMBL" id="CP059851">
    <property type="protein sequence ID" value="QMW23399.1"/>
    <property type="molecule type" value="Genomic_DNA"/>
</dbReference>
<name>A0A7G5IJ57_9SPHN</name>
<dbReference type="AlphaFoldDB" id="A0A7G5IJ57"/>
<organism evidence="2 3">
    <name type="scientific">Sandaracinobacteroides saxicola</name>
    <dbReference type="NCBI Taxonomy" id="2759707"/>
    <lineage>
        <taxon>Bacteria</taxon>
        <taxon>Pseudomonadati</taxon>
        <taxon>Pseudomonadota</taxon>
        <taxon>Alphaproteobacteria</taxon>
        <taxon>Sphingomonadales</taxon>
        <taxon>Sphingosinicellaceae</taxon>
        <taxon>Sandaracinobacteroides</taxon>
    </lineage>
</organism>
<protein>
    <submittedName>
        <fullName evidence="2">Uncharacterized protein</fullName>
    </submittedName>
</protein>
<evidence type="ECO:0000313" key="3">
    <source>
        <dbReference type="Proteomes" id="UP000515292"/>
    </source>
</evidence>
<accession>A0A7G5IJ57</accession>
<keyword evidence="3" id="KW-1185">Reference proteome</keyword>
<dbReference type="Proteomes" id="UP000515292">
    <property type="component" value="Chromosome"/>
</dbReference>
<evidence type="ECO:0000256" key="1">
    <source>
        <dbReference type="SAM" id="SignalP"/>
    </source>
</evidence>
<feature type="signal peptide" evidence="1">
    <location>
        <begin position="1"/>
        <end position="17"/>
    </location>
</feature>
<keyword evidence="1" id="KW-0732">Signal</keyword>
<evidence type="ECO:0000313" key="2">
    <source>
        <dbReference type="EMBL" id="QMW23399.1"/>
    </source>
</evidence>